<feature type="region of interest" description="Disordered" evidence="2">
    <location>
        <begin position="452"/>
        <end position="476"/>
    </location>
</feature>
<sequence>MCRYVFLGGEAFSKFAQKAPGAMETSKHDESEVFQDFDSDGSDIGDDADWSFTDGESDSVLQLMGGVDSIKKTHSGGTDVNPLSDATTSLSDISRNEDHNTEKSGNPARISSSDEDLLAELFPETKPMTTEKPIPENEEPCRTKECEVEWALMALEEHEQRGQQSQSTTASTTGEDIDFVKLFDEMYGADTSITLSTSSTPAKPEDHRQIRFDTKQSDHKDLSPGDICITPRNAMKFNEKFSIEGFEMMELVLKKIMEQKGSPSPAPDAITDEPNSLLIDTVISPEPTKLKSKKGSPLEGWATFHPEKMPVRRCELSRSKSKQSSCPSYTKKPRVRIRQYIPAKLRVHCKAYNPEDKELTFRPSINKRSTRFMKGGSEQQKESFTARMQRDIYKRQSRKLQDKREREQHDREEAERVSAVNLIDKGSQRILLKNGMWTEPLEERIGRLAKHRTNVEVSASRSRKRRQRHEKRQREAKAVASRACESLYQRGIEQRKREQERVLEDLHDLEFQRNRPKISSRSLRVMKARIRQELLQLCADSQRTENAEDSDKDREAMDSRFVTFIQFSCALLYFGLVTDLNAPWEGSLSGGENSEITLLWHSWTVFTHSNTGTPGPKLAVKVLERVLFSVILGGRAGEYKVLQSRNVQILLRLYRANYYTRKHTQLKSEPSNDRKQEAGAQPNKKKTSFSGRQRVHYTLHGKPIRNNGAPETDVLTERNQMLQEKLDQMREAKMKLELDSCTFHPRINPGPSEAAAVRSAPQFSPPKPVDTSSATMSTFERLYNDAFQRQNNVLEKYLEAKQHREEFEMRESKVHPSYVNGLSIEERLENLHAALSDTTLPVDFHKKIDAMRNATEMKALDMQMKEQKLLPVHFKRGKDGRTIVQPFQFATEIRAALSADLKKQQTKLLHRPRDHVMKDLRPAAYEKKREISHVPLRRTREGFDPSEHIEAELCLDMSYHWSNNGGFRATTYFADSKCAGTPVLVDATLDTTCTSQTTTYACTLSTQTESYNTVASMTSCELDLSNFLDLRGISGTYLVTDAFNATYCLDGNYYGSTIALANGDCLPDGTRAVFGDDGNATYSRYQNSTCAELNHYVYPVSISVSNLTERACLDLPYRGSYYYREYIRLEASSTGSRKSGSSSSSSTASSNSHAENSNSSPSPTTTMPTTTERSALSTAAIVGIGAGSVVLIVAVLLVLRYCLSKRTKNEASIGGYQSMSKNTENDNTKSSDVGAANTTTRMWEDPVIELSRVPREKIVMGSLISSGAFGNVYRGAFNNEPVAIKMLLEATRQDVDQVNKFLAEVKLMASFKHQSIVKFVGVAWDSLNDLCVLSEYMAGGDLRALLNTYEANGHRIGFDRSKISIAYQISFALTYLHSLSPPIIHRDLKSRNVLLSEDHSEAKLADFGVSRERVDRTMTAGIGTLLWMAPEVMSGERYDDKADIFSLGVVLAELDTHAMPYSNAPSNGSSGSKGQIPTPTFVALIASGQMHVQFSPANTSPTSLAVVQLGLQCVALEPSDRPTAAEVLYRLQCCLKEL</sequence>
<feature type="coiled-coil region" evidence="1">
    <location>
        <begin position="712"/>
        <end position="739"/>
    </location>
</feature>
<comment type="caution">
    <text evidence="5">The sequence shown here is derived from an EMBL/GenBank/DDBJ whole genome shotgun (WGS) entry which is preliminary data.</text>
</comment>
<dbReference type="Gene3D" id="1.10.510.10">
    <property type="entry name" value="Transferase(Phosphotransferase) domain 1"/>
    <property type="match status" value="1"/>
</dbReference>
<feature type="region of interest" description="Disordered" evidence="2">
    <location>
        <begin position="1216"/>
        <end position="1237"/>
    </location>
</feature>
<accession>A0A9W6XPI9</accession>
<evidence type="ECO:0000256" key="2">
    <source>
        <dbReference type="SAM" id="MobiDB-lite"/>
    </source>
</evidence>
<dbReference type="OrthoDB" id="129778at2759"/>
<feature type="domain" description="Protein kinase" evidence="4">
    <location>
        <begin position="1258"/>
        <end position="1538"/>
    </location>
</feature>
<feature type="transmembrane region" description="Helical" evidence="3">
    <location>
        <begin position="1175"/>
        <end position="1199"/>
    </location>
</feature>
<dbReference type="SUPFAM" id="SSF56112">
    <property type="entry name" value="Protein kinase-like (PK-like)"/>
    <property type="match status" value="1"/>
</dbReference>
<feature type="compositionally biased region" description="Basic and acidic residues" evidence="2">
    <location>
        <begin position="388"/>
        <end position="414"/>
    </location>
</feature>
<protein>
    <submittedName>
        <fullName evidence="5">Unnamed protein product</fullName>
    </submittedName>
</protein>
<dbReference type="InterPro" id="IPR000719">
    <property type="entry name" value="Prot_kinase_dom"/>
</dbReference>
<evidence type="ECO:0000256" key="3">
    <source>
        <dbReference type="SAM" id="Phobius"/>
    </source>
</evidence>
<keyword evidence="1" id="KW-0175">Coiled coil</keyword>
<gene>
    <name evidence="5" type="ORF">Pfra01_001404800</name>
</gene>
<evidence type="ECO:0000256" key="1">
    <source>
        <dbReference type="SAM" id="Coils"/>
    </source>
</evidence>
<keyword evidence="6" id="KW-1185">Reference proteome</keyword>
<feature type="compositionally biased region" description="Basic residues" evidence="2">
    <location>
        <begin position="461"/>
        <end position="471"/>
    </location>
</feature>
<feature type="region of interest" description="Disordered" evidence="2">
    <location>
        <begin position="123"/>
        <end position="142"/>
    </location>
</feature>
<dbReference type="InterPro" id="IPR011009">
    <property type="entry name" value="Kinase-like_dom_sf"/>
</dbReference>
<dbReference type="GO" id="GO:0005524">
    <property type="term" value="F:ATP binding"/>
    <property type="evidence" value="ECO:0007669"/>
    <property type="project" value="InterPro"/>
</dbReference>
<evidence type="ECO:0000259" key="4">
    <source>
        <dbReference type="PROSITE" id="PS50011"/>
    </source>
</evidence>
<dbReference type="Proteomes" id="UP001165121">
    <property type="component" value="Unassembled WGS sequence"/>
</dbReference>
<proteinExistence type="predicted"/>
<dbReference type="EMBL" id="BSXT01001459">
    <property type="protein sequence ID" value="GMF42628.1"/>
    <property type="molecule type" value="Genomic_DNA"/>
</dbReference>
<feature type="region of interest" description="Disordered" evidence="2">
    <location>
        <begin position="373"/>
        <end position="414"/>
    </location>
</feature>
<dbReference type="SMART" id="SM00220">
    <property type="entry name" value="S_TKc"/>
    <property type="match status" value="1"/>
</dbReference>
<dbReference type="PANTHER" id="PTHR44329">
    <property type="entry name" value="SERINE/THREONINE-PROTEIN KINASE TNNI3K-RELATED"/>
    <property type="match status" value="1"/>
</dbReference>
<dbReference type="Gene3D" id="3.30.200.20">
    <property type="entry name" value="Phosphorylase Kinase, domain 1"/>
    <property type="match status" value="1"/>
</dbReference>
<feature type="compositionally biased region" description="Basic residues" evidence="2">
    <location>
        <begin position="683"/>
        <end position="692"/>
    </location>
</feature>
<dbReference type="PROSITE" id="PS50011">
    <property type="entry name" value="PROTEIN_KINASE_DOM"/>
    <property type="match status" value="1"/>
</dbReference>
<evidence type="ECO:0000313" key="5">
    <source>
        <dbReference type="EMBL" id="GMF42628.1"/>
    </source>
</evidence>
<dbReference type="InterPro" id="IPR008271">
    <property type="entry name" value="Ser/Thr_kinase_AS"/>
</dbReference>
<dbReference type="PANTHER" id="PTHR44329:SF214">
    <property type="entry name" value="PROTEIN KINASE DOMAIN-CONTAINING PROTEIN"/>
    <property type="match status" value="1"/>
</dbReference>
<name>A0A9W6XPI9_9STRA</name>
<keyword evidence="3" id="KW-0472">Membrane</keyword>
<dbReference type="InterPro" id="IPR051681">
    <property type="entry name" value="Ser/Thr_Kinases-Pseudokinases"/>
</dbReference>
<feature type="region of interest" description="Disordered" evidence="2">
    <location>
        <begin position="72"/>
        <end position="115"/>
    </location>
</feature>
<evidence type="ECO:0000313" key="6">
    <source>
        <dbReference type="Proteomes" id="UP001165121"/>
    </source>
</evidence>
<dbReference type="PROSITE" id="PS00108">
    <property type="entry name" value="PROTEIN_KINASE_ST"/>
    <property type="match status" value="1"/>
</dbReference>
<reference evidence="5" key="1">
    <citation type="submission" date="2023-04" db="EMBL/GenBank/DDBJ databases">
        <title>Phytophthora fragariaefolia NBRC 109709.</title>
        <authorList>
            <person name="Ichikawa N."/>
            <person name="Sato H."/>
            <person name="Tonouchi N."/>
        </authorList>
    </citation>
    <scope>NUCLEOTIDE SEQUENCE</scope>
    <source>
        <strain evidence="5">NBRC 109709</strain>
    </source>
</reference>
<keyword evidence="3" id="KW-1133">Transmembrane helix</keyword>
<feature type="compositionally biased region" description="Basic and acidic residues" evidence="2">
    <location>
        <begin position="133"/>
        <end position="142"/>
    </location>
</feature>
<feature type="region of interest" description="Disordered" evidence="2">
    <location>
        <begin position="312"/>
        <end position="332"/>
    </location>
</feature>
<dbReference type="GO" id="GO:0004674">
    <property type="term" value="F:protein serine/threonine kinase activity"/>
    <property type="evidence" value="ECO:0007669"/>
    <property type="project" value="TreeGrafter"/>
</dbReference>
<dbReference type="Pfam" id="PF00069">
    <property type="entry name" value="Pkinase"/>
    <property type="match status" value="1"/>
</dbReference>
<keyword evidence="3" id="KW-0812">Transmembrane</keyword>
<feature type="region of interest" description="Disordered" evidence="2">
    <location>
        <begin position="664"/>
        <end position="692"/>
    </location>
</feature>
<feature type="compositionally biased region" description="Polar residues" evidence="2">
    <location>
        <begin position="84"/>
        <end position="93"/>
    </location>
</feature>
<feature type="region of interest" description="Disordered" evidence="2">
    <location>
        <begin position="1134"/>
        <end position="1171"/>
    </location>
</feature>
<organism evidence="5 6">
    <name type="scientific">Phytophthora fragariaefolia</name>
    <dbReference type="NCBI Taxonomy" id="1490495"/>
    <lineage>
        <taxon>Eukaryota</taxon>
        <taxon>Sar</taxon>
        <taxon>Stramenopiles</taxon>
        <taxon>Oomycota</taxon>
        <taxon>Peronosporomycetes</taxon>
        <taxon>Peronosporales</taxon>
        <taxon>Peronosporaceae</taxon>
        <taxon>Phytophthora</taxon>
    </lineage>
</organism>